<dbReference type="InterPro" id="IPR003593">
    <property type="entry name" value="AAA+_ATPase"/>
</dbReference>
<dbReference type="PROSITE" id="PS50901">
    <property type="entry name" value="FTSK"/>
    <property type="match status" value="1"/>
</dbReference>
<dbReference type="STRING" id="1121432.SAMN02745219_01910"/>
<evidence type="ECO:0000313" key="9">
    <source>
        <dbReference type="EMBL" id="SHJ16732.1"/>
    </source>
</evidence>
<feature type="region of interest" description="Disordered" evidence="6">
    <location>
        <begin position="496"/>
        <end position="517"/>
    </location>
</feature>
<evidence type="ECO:0000256" key="5">
    <source>
        <dbReference type="PROSITE-ProRule" id="PRU00289"/>
    </source>
</evidence>
<gene>
    <name evidence="9" type="ORF">SAMN02745219_01910</name>
</gene>
<keyword evidence="7" id="KW-0472">Membrane</keyword>
<dbReference type="SUPFAM" id="SSF52540">
    <property type="entry name" value="P-loop containing nucleoside triphosphate hydrolases"/>
    <property type="match status" value="1"/>
</dbReference>
<dbReference type="InterPro" id="IPR027417">
    <property type="entry name" value="P-loop_NTPase"/>
</dbReference>
<dbReference type="Gene3D" id="3.30.980.40">
    <property type="match status" value="1"/>
</dbReference>
<dbReference type="Pfam" id="PF01580">
    <property type="entry name" value="FtsK_SpoIIIE"/>
    <property type="match status" value="1"/>
</dbReference>
<comment type="similarity">
    <text evidence="1">Belongs to the FtsK/SpoIIIE/SftA family.</text>
</comment>
<dbReference type="AlphaFoldDB" id="A0A1M6H3K9"/>
<dbReference type="InterPro" id="IPR018541">
    <property type="entry name" value="Ftsk_gamma"/>
</dbReference>
<dbReference type="Gene3D" id="1.10.10.10">
    <property type="entry name" value="Winged helix-like DNA-binding domain superfamily/Winged helix DNA-binding domain"/>
    <property type="match status" value="1"/>
</dbReference>
<dbReference type="InterPro" id="IPR036388">
    <property type="entry name" value="WH-like_DNA-bd_sf"/>
</dbReference>
<dbReference type="Proteomes" id="UP000184529">
    <property type="component" value="Unassembled WGS sequence"/>
</dbReference>
<evidence type="ECO:0000259" key="8">
    <source>
        <dbReference type="PROSITE" id="PS50901"/>
    </source>
</evidence>
<name>A0A1M6H3K9_9FIRM</name>
<accession>A0A1M6H3K9</accession>
<dbReference type="SMART" id="SM00382">
    <property type="entry name" value="AAA"/>
    <property type="match status" value="1"/>
</dbReference>
<reference evidence="10" key="1">
    <citation type="submission" date="2016-11" db="EMBL/GenBank/DDBJ databases">
        <authorList>
            <person name="Varghese N."/>
            <person name="Submissions S."/>
        </authorList>
    </citation>
    <scope>NUCLEOTIDE SEQUENCE [LARGE SCALE GENOMIC DNA]</scope>
    <source>
        <strain evidence="10">DSM 16057</strain>
    </source>
</reference>
<protein>
    <submittedName>
        <fullName evidence="9">FtsK/SpoIIIE family protein</fullName>
    </submittedName>
</protein>
<dbReference type="GO" id="GO:0005524">
    <property type="term" value="F:ATP binding"/>
    <property type="evidence" value="ECO:0007669"/>
    <property type="project" value="UniProtKB-UniRule"/>
</dbReference>
<dbReference type="GO" id="GO:0003677">
    <property type="term" value="F:DNA binding"/>
    <property type="evidence" value="ECO:0007669"/>
    <property type="project" value="UniProtKB-KW"/>
</dbReference>
<proteinExistence type="inferred from homology"/>
<organism evidence="9 10">
    <name type="scientific">Desulfofundulus thermosubterraneus DSM 16057</name>
    <dbReference type="NCBI Taxonomy" id="1121432"/>
    <lineage>
        <taxon>Bacteria</taxon>
        <taxon>Bacillati</taxon>
        <taxon>Bacillota</taxon>
        <taxon>Clostridia</taxon>
        <taxon>Eubacteriales</taxon>
        <taxon>Peptococcaceae</taxon>
        <taxon>Desulfofundulus</taxon>
    </lineage>
</organism>
<evidence type="ECO:0000256" key="2">
    <source>
        <dbReference type="ARBA" id="ARBA00022741"/>
    </source>
</evidence>
<evidence type="ECO:0000256" key="4">
    <source>
        <dbReference type="ARBA" id="ARBA00023125"/>
    </source>
</evidence>
<sequence>MSPRLQKANNKQPPGLPGNFERPDGPDTASRLFWLGVGFAVLGVVLIVTGASADAGLKFAVAGGTLALAVRFFSRHGFAALLLPFGLIASLAEMLKNRLDSPAPVEVEPASLSGQPLGEGLPPLDLFGPPGPPAAYGAAEDAGRAVVAALAEFNVPAEVTGVRTGPVVSRYGLKLGSGVSVRKLYTLEGDLALALGVPSVRVVEEGGRLWLEVPNRKRGTVVLRDVLEKYRDKLPKGELPLVIGVDVFGRPLSLPLEGMPHVLVAGATGAGKSVCVHSVLSGLIALFPPEELRFIFIDPKQVEMAAYEDLPHLAAPIAGTPEEAVAVLSWAVDEMERRYGELKRLRVRSVTSIPKKERPFPFLVVVVDELADLLLSGDAGKEAETLLVRLAQKARAAGIHLILATQRPDARVLSGLIRSNVPGRIALRCAKSGDSEIILDAPGAERLLGKGDALILVPGQGDLVRAQVAWVPGDVPAKVSAWWRENRPGAGYLFAPQEEGKAAPGPSPGKSRKEEEDEALLREALDVALKHGRVSAGLLQRELGIGGGKASKLLAEMEKRGWIGPARGNRAREVLVEKAPE</sequence>
<dbReference type="Gene3D" id="3.40.50.300">
    <property type="entry name" value="P-loop containing nucleotide triphosphate hydrolases"/>
    <property type="match status" value="1"/>
</dbReference>
<dbReference type="RefSeq" id="WP_072869171.1">
    <property type="nucleotide sequence ID" value="NZ_FQZM01000021.1"/>
</dbReference>
<dbReference type="EMBL" id="FQZM01000021">
    <property type="protein sequence ID" value="SHJ16732.1"/>
    <property type="molecule type" value="Genomic_DNA"/>
</dbReference>
<feature type="binding site" evidence="5">
    <location>
        <begin position="266"/>
        <end position="273"/>
    </location>
    <ligand>
        <name>ATP</name>
        <dbReference type="ChEBI" id="CHEBI:30616"/>
    </ligand>
</feature>
<dbReference type="GO" id="GO:0016020">
    <property type="term" value="C:membrane"/>
    <property type="evidence" value="ECO:0007669"/>
    <property type="project" value="UniProtKB-SubCell"/>
</dbReference>
<dbReference type="InterPro" id="IPR041027">
    <property type="entry name" value="FtsK_alpha"/>
</dbReference>
<keyword evidence="4" id="KW-0238">DNA-binding</keyword>
<keyword evidence="7" id="KW-0812">Transmembrane</keyword>
<evidence type="ECO:0000256" key="6">
    <source>
        <dbReference type="SAM" id="MobiDB-lite"/>
    </source>
</evidence>
<dbReference type="PANTHER" id="PTHR22683:SF41">
    <property type="entry name" value="DNA TRANSLOCASE FTSK"/>
    <property type="match status" value="1"/>
</dbReference>
<dbReference type="InterPro" id="IPR036390">
    <property type="entry name" value="WH_DNA-bd_sf"/>
</dbReference>
<evidence type="ECO:0000313" key="10">
    <source>
        <dbReference type="Proteomes" id="UP000184529"/>
    </source>
</evidence>
<dbReference type="CDD" id="cd01127">
    <property type="entry name" value="TrwB_TraG_TraD_VirD4"/>
    <property type="match status" value="1"/>
</dbReference>
<evidence type="ECO:0000256" key="3">
    <source>
        <dbReference type="ARBA" id="ARBA00022840"/>
    </source>
</evidence>
<dbReference type="Pfam" id="PF09397">
    <property type="entry name" value="FtsK_gamma"/>
    <property type="match status" value="1"/>
</dbReference>
<dbReference type="SMART" id="SM00843">
    <property type="entry name" value="Ftsk_gamma"/>
    <property type="match status" value="1"/>
</dbReference>
<evidence type="ECO:0000256" key="1">
    <source>
        <dbReference type="ARBA" id="ARBA00006474"/>
    </source>
</evidence>
<dbReference type="SUPFAM" id="SSF46785">
    <property type="entry name" value="Winged helix' DNA-binding domain"/>
    <property type="match status" value="1"/>
</dbReference>
<dbReference type="Pfam" id="PF17854">
    <property type="entry name" value="FtsK_alpha"/>
    <property type="match status" value="1"/>
</dbReference>
<keyword evidence="3 5" id="KW-0067">ATP-binding</keyword>
<keyword evidence="10" id="KW-1185">Reference proteome</keyword>
<feature type="domain" description="FtsK" evidence="8">
    <location>
        <begin position="249"/>
        <end position="436"/>
    </location>
</feature>
<feature type="transmembrane region" description="Helical" evidence="7">
    <location>
        <begin position="32"/>
        <end position="53"/>
    </location>
</feature>
<evidence type="ECO:0000256" key="7">
    <source>
        <dbReference type="SAM" id="Phobius"/>
    </source>
</evidence>
<feature type="region of interest" description="Disordered" evidence="6">
    <location>
        <begin position="1"/>
        <end position="23"/>
    </location>
</feature>
<dbReference type="PANTHER" id="PTHR22683">
    <property type="entry name" value="SPORULATION PROTEIN RELATED"/>
    <property type="match status" value="1"/>
</dbReference>
<dbReference type="InterPro" id="IPR050206">
    <property type="entry name" value="FtsK/SpoIIIE/SftA"/>
</dbReference>
<keyword evidence="2 5" id="KW-0547">Nucleotide-binding</keyword>
<keyword evidence="7" id="KW-1133">Transmembrane helix</keyword>
<dbReference type="InterPro" id="IPR002543">
    <property type="entry name" value="FtsK_dom"/>
</dbReference>